<gene>
    <name evidence="4" type="ORF">GCM10011608_22710</name>
</gene>
<dbReference type="PANTHER" id="PTHR42767:SF1">
    <property type="entry name" value="ENDO-BETA-1,6-GALACTANASE-LIKE DOMAIN-CONTAINING PROTEIN"/>
    <property type="match status" value="1"/>
</dbReference>
<dbReference type="GO" id="GO:0004553">
    <property type="term" value="F:hydrolase activity, hydrolyzing O-glycosyl compounds"/>
    <property type="evidence" value="ECO:0007669"/>
    <property type="project" value="InterPro"/>
</dbReference>
<dbReference type="AlphaFoldDB" id="A0A917WXQ4"/>
<name>A0A917WXQ4_9ACTN</name>
<feature type="chain" id="PRO_5037369136" description="CBM6 domain-containing protein" evidence="2">
    <location>
        <begin position="29"/>
        <end position="699"/>
    </location>
</feature>
<reference evidence="4" key="2">
    <citation type="submission" date="2020-09" db="EMBL/GenBank/DDBJ databases">
        <authorList>
            <person name="Sun Q."/>
            <person name="Zhou Y."/>
        </authorList>
    </citation>
    <scope>NUCLEOTIDE SEQUENCE</scope>
    <source>
        <strain evidence="4">CGMCC 4.7312</strain>
    </source>
</reference>
<dbReference type="PROSITE" id="PS51175">
    <property type="entry name" value="CBM6"/>
    <property type="match status" value="1"/>
</dbReference>
<dbReference type="SUPFAM" id="SSF51445">
    <property type="entry name" value="(Trans)glycosidases"/>
    <property type="match status" value="1"/>
</dbReference>
<dbReference type="InterPro" id="IPR013780">
    <property type="entry name" value="Glyco_hydro_b"/>
</dbReference>
<dbReference type="Pfam" id="PF14587">
    <property type="entry name" value="Glyco_hydr_30_2"/>
    <property type="match status" value="1"/>
</dbReference>
<evidence type="ECO:0000313" key="5">
    <source>
        <dbReference type="Proteomes" id="UP000608890"/>
    </source>
</evidence>
<keyword evidence="5" id="KW-1185">Reference proteome</keyword>
<dbReference type="Proteomes" id="UP000608890">
    <property type="component" value="Unassembled WGS sequence"/>
</dbReference>
<reference evidence="4" key="1">
    <citation type="journal article" date="2014" name="Int. J. Syst. Evol. Microbiol.">
        <title>Complete genome sequence of Corynebacterium casei LMG S-19264T (=DSM 44701T), isolated from a smear-ripened cheese.</title>
        <authorList>
            <consortium name="US DOE Joint Genome Institute (JGI-PGF)"/>
            <person name="Walter F."/>
            <person name="Albersmeier A."/>
            <person name="Kalinowski J."/>
            <person name="Ruckert C."/>
        </authorList>
    </citation>
    <scope>NUCLEOTIDE SEQUENCE</scope>
    <source>
        <strain evidence="4">CGMCC 4.7312</strain>
    </source>
</reference>
<dbReference type="InterPro" id="IPR008979">
    <property type="entry name" value="Galactose-bd-like_sf"/>
</dbReference>
<comment type="caution">
    <text evidence="4">The sequence shown here is derived from an EMBL/GenBank/DDBJ whole genome shotgun (WGS) entry which is preliminary data.</text>
</comment>
<dbReference type="InterPro" id="IPR017853">
    <property type="entry name" value="GH"/>
</dbReference>
<evidence type="ECO:0000259" key="3">
    <source>
        <dbReference type="PROSITE" id="PS51175"/>
    </source>
</evidence>
<dbReference type="RefSeq" id="WP_189043290.1">
    <property type="nucleotide sequence ID" value="NZ_BMNB01000008.1"/>
</dbReference>
<evidence type="ECO:0000313" key="4">
    <source>
        <dbReference type="EMBL" id="GGM37571.1"/>
    </source>
</evidence>
<dbReference type="CDD" id="cd04084">
    <property type="entry name" value="CBM6_xylanase-like"/>
    <property type="match status" value="1"/>
</dbReference>
<proteinExistence type="predicted"/>
<dbReference type="GO" id="GO:0030246">
    <property type="term" value="F:carbohydrate binding"/>
    <property type="evidence" value="ECO:0007669"/>
    <property type="project" value="InterPro"/>
</dbReference>
<dbReference type="PANTHER" id="PTHR42767">
    <property type="entry name" value="ENDO-BETA-1,6-GALACTANASE"/>
    <property type="match status" value="1"/>
</dbReference>
<dbReference type="SUPFAM" id="SSF49785">
    <property type="entry name" value="Galactose-binding domain-like"/>
    <property type="match status" value="1"/>
</dbReference>
<dbReference type="Gene3D" id="3.20.20.80">
    <property type="entry name" value="Glycosidases"/>
    <property type="match status" value="1"/>
</dbReference>
<dbReference type="InterPro" id="IPR005084">
    <property type="entry name" value="CBM6"/>
</dbReference>
<dbReference type="InterPro" id="IPR006584">
    <property type="entry name" value="Cellulose-bd_IV"/>
</dbReference>
<evidence type="ECO:0000256" key="1">
    <source>
        <dbReference type="ARBA" id="ARBA00022729"/>
    </source>
</evidence>
<dbReference type="Pfam" id="PF03422">
    <property type="entry name" value="CBM_6"/>
    <property type="match status" value="1"/>
</dbReference>
<feature type="signal peptide" evidence="2">
    <location>
        <begin position="1"/>
        <end position="28"/>
    </location>
</feature>
<dbReference type="SMART" id="SM00606">
    <property type="entry name" value="CBD_IV"/>
    <property type="match status" value="1"/>
</dbReference>
<dbReference type="Gene3D" id="2.60.120.260">
    <property type="entry name" value="Galactose-binding domain-like"/>
    <property type="match status" value="1"/>
</dbReference>
<dbReference type="Gene3D" id="2.60.40.1180">
    <property type="entry name" value="Golgi alpha-mannosidase II"/>
    <property type="match status" value="2"/>
</dbReference>
<accession>A0A917WXQ4</accession>
<keyword evidence="1 2" id="KW-0732">Signal</keyword>
<sequence length="699" mass="75850">MRRRTVWTVRLATAAVVVGSLVVSTASGGTAHRPVAPPATVVDWSAERQTVDGFGGAFPFHKAGALQRLGEPLTSQMLDMVFDDQSGIGLDIVRVMVGDGGVGVWGDQLYDGPTQTIEPEPGRFVWDLPDWAQRKADFDAYQVWLMREAQARGVETILASVWSPPAWMKQNNSVISSGPSGPPNKLRPDMYQAFADYLAEYVLGYEREFGIRITHISPTNEPDITTGYSSCQWTAEELRVLVRDHLGPTFARRGVDAKIVLGEGVGFHEGFALPAISDPAANRHVDVVAAHGYSGLIDAATRATPTAFTTSHALGKTIWQTEYMNQGAPRDRLFVNNTISDGLRYATLIGNLFDETRLNAYFWWWPVANNGADGSDLIRLVNTGTPQSGNPTENGQYRIFKRYYAFGQYSRFLDPGDVMIGATRAPAPGVTVTAYKDEATHDFTIVVVNNNPDDVPLAVDLAGGFPLPPETRNDCKKGGWAAFVNPAFRNQGECVSYVTAGKGPISSVVPYRTSANENMKKLADIRTHGRSFSTTLRGQSVTTFVPKWSELPALPDRKDVFSTYLAEENDGQSAGLRIVTTPEHGKVVTRVRDGSHLRWTNVNFADGSAAGFADQKGQLRLHATVAPKAGGVIEARIDSPNGPLVGSMTVPPGSGTDWVTATTWIDTSPDAANGFHDLYLVFTGGDGTLFAVDRAEFSD</sequence>
<organism evidence="4 5">
    <name type="scientific">Micromonospora sonchi</name>
    <dbReference type="NCBI Taxonomy" id="1763543"/>
    <lineage>
        <taxon>Bacteria</taxon>
        <taxon>Bacillati</taxon>
        <taxon>Actinomycetota</taxon>
        <taxon>Actinomycetes</taxon>
        <taxon>Micromonosporales</taxon>
        <taxon>Micromonosporaceae</taxon>
        <taxon>Micromonospora</taxon>
    </lineage>
</organism>
<feature type="domain" description="CBM6" evidence="3">
    <location>
        <begin position="562"/>
        <end position="698"/>
    </location>
</feature>
<evidence type="ECO:0000256" key="2">
    <source>
        <dbReference type="SAM" id="SignalP"/>
    </source>
</evidence>
<dbReference type="EMBL" id="BMNB01000008">
    <property type="protein sequence ID" value="GGM37571.1"/>
    <property type="molecule type" value="Genomic_DNA"/>
</dbReference>
<dbReference type="InterPro" id="IPR039743">
    <property type="entry name" value="6GAL/EXGAL"/>
</dbReference>
<dbReference type="InterPro" id="IPR039514">
    <property type="entry name" value="6GAL-like"/>
</dbReference>
<protein>
    <recommendedName>
        <fullName evidence="3">CBM6 domain-containing protein</fullName>
    </recommendedName>
</protein>